<feature type="transmembrane region" description="Helical" evidence="1">
    <location>
        <begin position="55"/>
        <end position="72"/>
    </location>
</feature>
<feature type="transmembrane region" description="Helical" evidence="1">
    <location>
        <begin position="105"/>
        <end position="126"/>
    </location>
</feature>
<feature type="transmembrane region" description="Helical" evidence="1">
    <location>
        <begin position="292"/>
        <end position="309"/>
    </location>
</feature>
<keyword evidence="1" id="KW-0472">Membrane</keyword>
<dbReference type="EMBL" id="JBHLZY010000022">
    <property type="protein sequence ID" value="MFB9769992.1"/>
    <property type="molecule type" value="Genomic_DNA"/>
</dbReference>
<feature type="transmembrane region" description="Helical" evidence="1">
    <location>
        <begin position="315"/>
        <end position="335"/>
    </location>
</feature>
<keyword evidence="3" id="KW-1185">Reference proteome</keyword>
<dbReference type="InterPro" id="IPR010288">
    <property type="entry name" value="EcsB_ABC"/>
</dbReference>
<dbReference type="RefSeq" id="WP_137641719.1">
    <property type="nucleotide sequence ID" value="NZ_BJEA01000002.1"/>
</dbReference>
<proteinExistence type="predicted"/>
<dbReference type="PIRSF" id="PIRSF037259">
    <property type="entry name" value="EcsB_ABC"/>
    <property type="match status" value="1"/>
</dbReference>
<comment type="caution">
    <text evidence="2">The sequence shown here is derived from an EMBL/GenBank/DDBJ whole genome shotgun (WGS) entry which is preliminary data.</text>
</comment>
<evidence type="ECO:0000313" key="3">
    <source>
        <dbReference type="Proteomes" id="UP001589691"/>
    </source>
</evidence>
<organism evidence="2 3">
    <name type="scientific">Lactiplantibacillus modestisalitolerans</name>
    <dbReference type="NCBI Taxonomy" id="1457219"/>
    <lineage>
        <taxon>Bacteria</taxon>
        <taxon>Bacillati</taxon>
        <taxon>Bacillota</taxon>
        <taxon>Bacilli</taxon>
        <taxon>Lactobacillales</taxon>
        <taxon>Lactobacillaceae</taxon>
        <taxon>Lactiplantibacillus</taxon>
    </lineage>
</organism>
<feature type="transmembrane region" description="Helical" evidence="1">
    <location>
        <begin position="385"/>
        <end position="406"/>
    </location>
</feature>
<dbReference type="Proteomes" id="UP001589691">
    <property type="component" value="Unassembled WGS sequence"/>
</dbReference>
<gene>
    <name evidence="2" type="ORF">ACFFLI_08985</name>
</gene>
<feature type="transmembrane region" description="Helical" evidence="1">
    <location>
        <begin position="361"/>
        <end position="379"/>
    </location>
</feature>
<keyword evidence="1" id="KW-0812">Transmembrane</keyword>
<keyword evidence="1" id="KW-1133">Transmembrane helix</keyword>
<evidence type="ECO:0000256" key="1">
    <source>
        <dbReference type="SAM" id="Phobius"/>
    </source>
</evidence>
<accession>A0ABV5WVP7</accession>
<dbReference type="Pfam" id="PF05975">
    <property type="entry name" value="EcsB"/>
    <property type="match status" value="1"/>
</dbReference>
<evidence type="ECO:0000313" key="2">
    <source>
        <dbReference type="EMBL" id="MFB9769992.1"/>
    </source>
</evidence>
<feature type="transmembrane region" description="Helical" evidence="1">
    <location>
        <begin position="20"/>
        <end position="43"/>
    </location>
</feature>
<sequence length="411" mass="47028">MNELYHQRLGRHLQRMLRYLRLVFNDHFVIALMFFVGGLGLAYSNWLKTVGPHDQWLLVVLGGILLLGSRIGRIATLIEPADTVFLLPRERDFHQYLARAWRYSWGLAQLVQLALVILVMPLFVLITRASGWALVALVGLQLAIKDYQLTLAMIKLYQVDGAFSGRYRRHPRLAPWSTLTSWLVSGLLLVLGLAVSPWLGFAVAVIVALVSRGLFRRLWPQSTVAWRADVTLEANRMLGIYRFFNLFTDVPMVQGSVKRRRYLDWVLRWLPKNQQHAFSYLFGRGMLRGTEFSGLVARLTIIGAILLYFSGHGWLAIGLDVLFLYLIGFQLLPFYKRYDNIVFTHIYPLSAKQRLRNFQRLLTIVLTTTAIIFILAVALSNAPLVQVGILGVVNLIEIYLLVAWYAKMRLA</sequence>
<name>A0ABV5WVP7_9LACO</name>
<protein>
    <submittedName>
        <fullName evidence="2">ABC transporter permease</fullName>
    </submittedName>
</protein>
<feature type="transmembrane region" description="Helical" evidence="1">
    <location>
        <begin position="198"/>
        <end position="215"/>
    </location>
</feature>
<reference evidence="2 3" key="1">
    <citation type="submission" date="2024-09" db="EMBL/GenBank/DDBJ databases">
        <authorList>
            <person name="Sun Q."/>
            <person name="Mori K."/>
        </authorList>
    </citation>
    <scope>NUCLEOTIDE SEQUENCE [LARGE SCALE GENOMIC DNA]</scope>
    <source>
        <strain evidence="2 3">TBRC 4576</strain>
    </source>
</reference>